<comment type="similarity">
    <text evidence="1">Belongs to the LysR transcriptional regulatory family.</text>
</comment>
<sequence length="294" mass="33443">MELRLLRYFWTVADLGNISQAAEQLHITQPTLSRQIRELETELGSPLFTREKNHLELTEAGLFLKSRASEILDLTQATQQAFVDRRRQLFSGHIRIGCVEADNSDTMAMMLEEFIRDYPEVTFTVLTGTSDDIIDRLDKGLVDLAILLEPINTDKYHTLTLPRTERWGLLVAQNSFLAVKPAITPDDLSGIPLMMGARSEIHQLLSDWTGEPNDNLNVIGYFNLHYNILPLVERQIAAALVIEGATIDSNIRKIKFIPLQPEMKTNCVLAWRKNRVLSPVVSELVKRFKQAFTK</sequence>
<dbReference type="FunFam" id="1.10.10.10:FF:000001">
    <property type="entry name" value="LysR family transcriptional regulator"/>
    <property type="match status" value="1"/>
</dbReference>
<evidence type="ECO:0000256" key="3">
    <source>
        <dbReference type="ARBA" id="ARBA00023125"/>
    </source>
</evidence>
<gene>
    <name evidence="6" type="ORF">IV80_GL001111</name>
</gene>
<dbReference type="Proteomes" id="UP000051568">
    <property type="component" value="Unassembled WGS sequence"/>
</dbReference>
<evidence type="ECO:0000256" key="2">
    <source>
        <dbReference type="ARBA" id="ARBA00023015"/>
    </source>
</evidence>
<proteinExistence type="inferred from homology"/>
<dbReference type="PRINTS" id="PR00039">
    <property type="entry name" value="HTHLYSR"/>
</dbReference>
<keyword evidence="7" id="KW-1185">Reference proteome</keyword>
<organism evidence="6 7">
    <name type="scientific">Pediococcus cellicola</name>
    <dbReference type="NCBI Taxonomy" id="319652"/>
    <lineage>
        <taxon>Bacteria</taxon>
        <taxon>Bacillati</taxon>
        <taxon>Bacillota</taxon>
        <taxon>Bacilli</taxon>
        <taxon>Lactobacillales</taxon>
        <taxon>Lactobacillaceae</taxon>
        <taxon>Pediococcus</taxon>
    </lineage>
</organism>
<evidence type="ECO:0000313" key="7">
    <source>
        <dbReference type="Proteomes" id="UP000051568"/>
    </source>
</evidence>
<comment type="caution">
    <text evidence="6">The sequence shown here is derived from an EMBL/GenBank/DDBJ whole genome shotgun (WGS) entry which is preliminary data.</text>
</comment>
<dbReference type="InterPro" id="IPR005119">
    <property type="entry name" value="LysR_subst-bd"/>
</dbReference>
<dbReference type="Pfam" id="PF03466">
    <property type="entry name" value="LysR_substrate"/>
    <property type="match status" value="1"/>
</dbReference>
<dbReference type="PATRIC" id="fig|319652.3.peg.1121"/>
<dbReference type="InterPro" id="IPR036388">
    <property type="entry name" value="WH-like_DNA-bd_sf"/>
</dbReference>
<dbReference type="Pfam" id="PF00126">
    <property type="entry name" value="HTH_1"/>
    <property type="match status" value="1"/>
</dbReference>
<dbReference type="PANTHER" id="PTHR30419:SF8">
    <property type="entry name" value="NITROGEN ASSIMILATION TRANSCRIPTIONAL ACTIVATOR-RELATED"/>
    <property type="match status" value="1"/>
</dbReference>
<protein>
    <submittedName>
        <fullName evidence="6">LysR family transcriptional regulator</fullName>
    </submittedName>
</protein>
<keyword evidence="2" id="KW-0805">Transcription regulation</keyword>
<name>A0A0R2IZB6_9LACO</name>
<dbReference type="RefSeq" id="WP_057749864.1">
    <property type="nucleotide sequence ID" value="NZ_BJVH01000004.1"/>
</dbReference>
<dbReference type="CDD" id="cd05466">
    <property type="entry name" value="PBP2_LTTR_substrate"/>
    <property type="match status" value="1"/>
</dbReference>
<dbReference type="GO" id="GO:0003700">
    <property type="term" value="F:DNA-binding transcription factor activity"/>
    <property type="evidence" value="ECO:0007669"/>
    <property type="project" value="InterPro"/>
</dbReference>
<accession>A0A0R2IZB6</accession>
<dbReference type="InterPro" id="IPR036390">
    <property type="entry name" value="WH_DNA-bd_sf"/>
</dbReference>
<feature type="domain" description="HTH lysR-type" evidence="5">
    <location>
        <begin position="1"/>
        <end position="58"/>
    </location>
</feature>
<reference evidence="6 7" key="1">
    <citation type="journal article" date="2015" name="Genome Announc.">
        <title>Expanding the biotechnology potential of lactobacilli through comparative genomics of 213 strains and associated genera.</title>
        <authorList>
            <person name="Sun Z."/>
            <person name="Harris H.M."/>
            <person name="McCann A."/>
            <person name="Guo C."/>
            <person name="Argimon S."/>
            <person name="Zhang W."/>
            <person name="Yang X."/>
            <person name="Jeffery I.B."/>
            <person name="Cooney J.C."/>
            <person name="Kagawa T.F."/>
            <person name="Liu W."/>
            <person name="Song Y."/>
            <person name="Salvetti E."/>
            <person name="Wrobel A."/>
            <person name="Rasinkangas P."/>
            <person name="Parkhill J."/>
            <person name="Rea M.C."/>
            <person name="O'Sullivan O."/>
            <person name="Ritari J."/>
            <person name="Douillard F.P."/>
            <person name="Paul Ross R."/>
            <person name="Yang R."/>
            <person name="Briner A.E."/>
            <person name="Felis G.E."/>
            <person name="de Vos W.M."/>
            <person name="Barrangou R."/>
            <person name="Klaenhammer T.R."/>
            <person name="Caufield P.W."/>
            <person name="Cui Y."/>
            <person name="Zhang H."/>
            <person name="O'Toole P.W."/>
        </authorList>
    </citation>
    <scope>NUCLEOTIDE SEQUENCE [LARGE SCALE GENOMIC DNA]</scope>
    <source>
        <strain evidence="6 7">DSM 17757</strain>
    </source>
</reference>
<dbReference type="Gene3D" id="1.10.10.10">
    <property type="entry name" value="Winged helix-like DNA-binding domain superfamily/Winged helix DNA-binding domain"/>
    <property type="match status" value="1"/>
</dbReference>
<evidence type="ECO:0000256" key="4">
    <source>
        <dbReference type="ARBA" id="ARBA00023163"/>
    </source>
</evidence>
<dbReference type="PANTHER" id="PTHR30419">
    <property type="entry name" value="HTH-TYPE TRANSCRIPTIONAL REGULATOR YBHD"/>
    <property type="match status" value="1"/>
</dbReference>
<dbReference type="OrthoDB" id="9803735at2"/>
<dbReference type="SUPFAM" id="SSF46785">
    <property type="entry name" value="Winged helix' DNA-binding domain"/>
    <property type="match status" value="1"/>
</dbReference>
<dbReference type="GO" id="GO:0005829">
    <property type="term" value="C:cytosol"/>
    <property type="evidence" value="ECO:0007669"/>
    <property type="project" value="TreeGrafter"/>
</dbReference>
<dbReference type="PROSITE" id="PS50931">
    <property type="entry name" value="HTH_LYSR"/>
    <property type="match status" value="1"/>
</dbReference>
<dbReference type="AlphaFoldDB" id="A0A0R2IZB6"/>
<keyword evidence="4" id="KW-0804">Transcription</keyword>
<evidence type="ECO:0000256" key="1">
    <source>
        <dbReference type="ARBA" id="ARBA00009437"/>
    </source>
</evidence>
<dbReference type="STRING" id="319652.IV80_GL001111"/>
<dbReference type="Gene3D" id="3.40.190.290">
    <property type="match status" value="1"/>
</dbReference>
<dbReference type="EMBL" id="JQBR01000003">
    <property type="protein sequence ID" value="KRN67021.1"/>
    <property type="molecule type" value="Genomic_DNA"/>
</dbReference>
<keyword evidence="3" id="KW-0238">DNA-binding</keyword>
<evidence type="ECO:0000313" key="6">
    <source>
        <dbReference type="EMBL" id="KRN67021.1"/>
    </source>
</evidence>
<dbReference type="InterPro" id="IPR050950">
    <property type="entry name" value="HTH-type_LysR_regulators"/>
</dbReference>
<dbReference type="InterPro" id="IPR000847">
    <property type="entry name" value="LysR_HTH_N"/>
</dbReference>
<evidence type="ECO:0000259" key="5">
    <source>
        <dbReference type="PROSITE" id="PS50931"/>
    </source>
</evidence>
<dbReference type="GO" id="GO:0003677">
    <property type="term" value="F:DNA binding"/>
    <property type="evidence" value="ECO:0007669"/>
    <property type="project" value="UniProtKB-KW"/>
</dbReference>
<dbReference type="SUPFAM" id="SSF53850">
    <property type="entry name" value="Periplasmic binding protein-like II"/>
    <property type="match status" value="1"/>
</dbReference>